<comment type="similarity">
    <text evidence="1">Belongs to the proteasome subunit S5A family.</text>
</comment>
<dbReference type="AlphaFoldDB" id="A0ABC8WWC9"/>
<dbReference type="Pfam" id="PF13519">
    <property type="entry name" value="VWA_2"/>
    <property type="match status" value="1"/>
</dbReference>
<dbReference type="SMART" id="SM00327">
    <property type="entry name" value="VWA"/>
    <property type="match status" value="1"/>
</dbReference>
<dbReference type="PANTHER" id="PTHR10223:SF0">
    <property type="entry name" value="26S PROTEASOME NON-ATPASE REGULATORY SUBUNIT 4"/>
    <property type="match status" value="1"/>
</dbReference>
<feature type="region of interest" description="Disordered" evidence="5">
    <location>
        <begin position="238"/>
        <end position="264"/>
    </location>
</feature>
<keyword evidence="8" id="KW-1185">Reference proteome</keyword>
<evidence type="ECO:0000256" key="3">
    <source>
        <dbReference type="ARBA" id="ARBA00044341"/>
    </source>
</evidence>
<dbReference type="PANTHER" id="PTHR10223">
    <property type="entry name" value="26S PROTEASOME NON-ATPASE REGULATORY SUBUNIT 4"/>
    <property type="match status" value="1"/>
</dbReference>
<dbReference type="InterPro" id="IPR003903">
    <property type="entry name" value="UIM_dom"/>
</dbReference>
<evidence type="ECO:0000256" key="4">
    <source>
        <dbReference type="ARBA" id="ARBA00071116"/>
    </source>
</evidence>
<proteinExistence type="inferred from homology"/>
<dbReference type="Gene3D" id="1.10.287.3990">
    <property type="match status" value="1"/>
</dbReference>
<dbReference type="InterPro" id="IPR036465">
    <property type="entry name" value="vWFA_dom_sf"/>
</dbReference>
<dbReference type="InterPro" id="IPR027040">
    <property type="entry name" value="PSMD4"/>
</dbReference>
<dbReference type="Gene3D" id="3.40.50.410">
    <property type="entry name" value="von Willebrand factor, type A domain"/>
    <property type="match status" value="1"/>
</dbReference>
<feature type="compositionally biased region" description="Basic residues" evidence="5">
    <location>
        <begin position="388"/>
        <end position="407"/>
    </location>
</feature>
<dbReference type="FunFam" id="1.10.287.3990:FF:000004">
    <property type="entry name" value="26S proteasome regulatory subunit N10"/>
    <property type="match status" value="1"/>
</dbReference>
<dbReference type="PROSITE" id="PS50234">
    <property type="entry name" value="VWFA"/>
    <property type="match status" value="1"/>
</dbReference>
<reference evidence="7 8" key="2">
    <citation type="submission" date="2024-10" db="EMBL/GenBank/DDBJ databases">
        <authorList>
            <person name="Ryan C."/>
        </authorList>
    </citation>
    <scope>NUCLEOTIDE SEQUENCE [LARGE SCALE GENOMIC DNA]</scope>
</reference>
<dbReference type="FunFam" id="3.40.50.410:FF:000005">
    <property type="entry name" value="26S proteasome non-ATPase regulatory subunit 4"/>
    <property type="match status" value="1"/>
</dbReference>
<evidence type="ECO:0000256" key="2">
    <source>
        <dbReference type="ARBA" id="ARBA00022942"/>
    </source>
</evidence>
<evidence type="ECO:0000256" key="1">
    <source>
        <dbReference type="ARBA" id="ARBA00005574"/>
    </source>
</evidence>
<evidence type="ECO:0000313" key="7">
    <source>
        <dbReference type="EMBL" id="CAL4916057.1"/>
    </source>
</evidence>
<evidence type="ECO:0000256" key="5">
    <source>
        <dbReference type="SAM" id="MobiDB-lite"/>
    </source>
</evidence>
<reference evidence="8" key="1">
    <citation type="submission" date="2024-06" db="EMBL/GenBank/DDBJ databases">
        <authorList>
            <person name="Ryan C."/>
        </authorList>
    </citation>
    <scope>NUCLEOTIDE SEQUENCE [LARGE SCALE GENOMIC DNA]</scope>
</reference>
<protein>
    <recommendedName>
        <fullName evidence="4">26S proteasome non-ATPase regulatory subunit 4 homolog</fullName>
    </recommendedName>
    <alternativeName>
        <fullName evidence="3">26S proteasome regulatory subunit RPN10</fullName>
    </alternativeName>
</protein>
<gene>
    <name evidence="7" type="ORF">URODEC1_LOCUS17852</name>
</gene>
<dbReference type="GO" id="GO:0000502">
    <property type="term" value="C:proteasome complex"/>
    <property type="evidence" value="ECO:0007669"/>
    <property type="project" value="UniProtKB-KW"/>
</dbReference>
<feature type="domain" description="VWFA" evidence="6">
    <location>
        <begin position="5"/>
        <end position="190"/>
    </location>
</feature>
<evidence type="ECO:0000259" key="6">
    <source>
        <dbReference type="PROSITE" id="PS50234"/>
    </source>
</evidence>
<accession>A0ABC8WWC9</accession>
<feature type="region of interest" description="Disordered" evidence="5">
    <location>
        <begin position="378"/>
        <end position="407"/>
    </location>
</feature>
<dbReference type="InterPro" id="IPR002035">
    <property type="entry name" value="VWF_A"/>
</dbReference>
<dbReference type="SUPFAM" id="SSF53300">
    <property type="entry name" value="vWA-like"/>
    <property type="match status" value="1"/>
</dbReference>
<organism evidence="7 8">
    <name type="scientific">Urochloa decumbens</name>
    <dbReference type="NCBI Taxonomy" id="240449"/>
    <lineage>
        <taxon>Eukaryota</taxon>
        <taxon>Viridiplantae</taxon>
        <taxon>Streptophyta</taxon>
        <taxon>Embryophyta</taxon>
        <taxon>Tracheophyta</taxon>
        <taxon>Spermatophyta</taxon>
        <taxon>Magnoliopsida</taxon>
        <taxon>Liliopsida</taxon>
        <taxon>Poales</taxon>
        <taxon>Poaceae</taxon>
        <taxon>PACMAD clade</taxon>
        <taxon>Panicoideae</taxon>
        <taxon>Panicodae</taxon>
        <taxon>Paniceae</taxon>
        <taxon>Melinidinae</taxon>
        <taxon>Urochloa</taxon>
    </lineage>
</organism>
<keyword evidence="2" id="KW-0647">Proteasome</keyword>
<feature type="compositionally biased region" description="Polar residues" evidence="5">
    <location>
        <begin position="253"/>
        <end position="264"/>
    </location>
</feature>
<evidence type="ECO:0000313" key="8">
    <source>
        <dbReference type="Proteomes" id="UP001497457"/>
    </source>
</evidence>
<dbReference type="EMBL" id="OZ075123">
    <property type="protein sequence ID" value="CAL4916057.1"/>
    <property type="molecule type" value="Genomic_DNA"/>
</dbReference>
<dbReference type="Proteomes" id="UP001497457">
    <property type="component" value="Chromosome 13rd"/>
</dbReference>
<dbReference type="PROSITE" id="PS50330">
    <property type="entry name" value="UIM"/>
    <property type="match status" value="1"/>
</dbReference>
<name>A0ABC8WWC9_9POAL</name>
<sequence length="407" mass="44932">MVLEATMICVDNSEWMRNGDYCPSRFEAQSQAVAMRWIWAAQVNRESTVGVLAMAGRGVNVIITPTDDVGKVLARMHGLEIGGEANLTVAIEVAQLALKNRRNKQQQQRIIVFVGSPVIDDKNVLEAIGKKLKKSNVALDVVDFGEFDDEKSEKLEALVAAVSSGGNSHIIHVPPGEDYFLYDVIFSSPILSEGRESGFGAVASGASGFEFGVDPNVDPDLALALRISMEEERVRQEAAANEAAEESTEIETMGQSQSSTSNDDTVMVDAEPEANPCAQDKRNLQKVEEDQLLQQAHALLIEDGNHRNLCVADDELLGVEDEVESVHQMSVKEEETGTHSHMSEVFEDQPFAQPDTYALPGVDLNDLSNKDLQEWHELLIGPSEAMKQHKKQKKKQHKKQQKKKRDD</sequence>